<accession>A0A9W9HT61</accession>
<dbReference type="AlphaFoldDB" id="A0A9W9HT61"/>
<reference evidence="1" key="1">
    <citation type="submission" date="2022-11" db="EMBL/GenBank/DDBJ databases">
        <authorList>
            <person name="Petersen C."/>
        </authorList>
    </citation>
    <scope>NUCLEOTIDE SEQUENCE</scope>
    <source>
        <strain evidence="1">IBT 26290</strain>
    </source>
</reference>
<dbReference type="GeneID" id="81429302"/>
<reference evidence="1" key="2">
    <citation type="journal article" date="2023" name="IMA Fungus">
        <title>Comparative genomic study of the Penicillium genus elucidates a diverse pangenome and 15 lateral gene transfer events.</title>
        <authorList>
            <person name="Petersen C."/>
            <person name="Sorensen T."/>
            <person name="Nielsen M.R."/>
            <person name="Sondergaard T.E."/>
            <person name="Sorensen J.L."/>
            <person name="Fitzpatrick D.A."/>
            <person name="Frisvad J.C."/>
            <person name="Nielsen K.L."/>
        </authorList>
    </citation>
    <scope>NUCLEOTIDE SEQUENCE</scope>
    <source>
        <strain evidence="1">IBT 26290</strain>
    </source>
</reference>
<dbReference type="RefSeq" id="XP_056539891.1">
    <property type="nucleotide sequence ID" value="XM_056690126.1"/>
</dbReference>
<dbReference type="OrthoDB" id="73875at2759"/>
<gene>
    <name evidence="1" type="ORF">N7482_008002</name>
</gene>
<name>A0A9W9HT61_9EURO</name>
<protein>
    <submittedName>
        <fullName evidence="1">Uncharacterized protein</fullName>
    </submittedName>
</protein>
<dbReference type="EMBL" id="JAPQKN010000006">
    <property type="protein sequence ID" value="KAJ5156902.1"/>
    <property type="molecule type" value="Genomic_DNA"/>
</dbReference>
<comment type="caution">
    <text evidence="1">The sequence shown here is derived from an EMBL/GenBank/DDBJ whole genome shotgun (WGS) entry which is preliminary data.</text>
</comment>
<evidence type="ECO:0000313" key="1">
    <source>
        <dbReference type="EMBL" id="KAJ5156902.1"/>
    </source>
</evidence>
<organism evidence="1 2">
    <name type="scientific">Penicillium canariense</name>
    <dbReference type="NCBI Taxonomy" id="189055"/>
    <lineage>
        <taxon>Eukaryota</taxon>
        <taxon>Fungi</taxon>
        <taxon>Dikarya</taxon>
        <taxon>Ascomycota</taxon>
        <taxon>Pezizomycotina</taxon>
        <taxon>Eurotiomycetes</taxon>
        <taxon>Eurotiomycetidae</taxon>
        <taxon>Eurotiales</taxon>
        <taxon>Aspergillaceae</taxon>
        <taxon>Penicillium</taxon>
    </lineage>
</organism>
<evidence type="ECO:0000313" key="2">
    <source>
        <dbReference type="Proteomes" id="UP001149163"/>
    </source>
</evidence>
<dbReference type="Proteomes" id="UP001149163">
    <property type="component" value="Unassembled WGS sequence"/>
</dbReference>
<keyword evidence="2" id="KW-1185">Reference proteome</keyword>
<proteinExistence type="predicted"/>
<sequence>MDLSKRSIAEALVANSIDAGCFGVNSVGNREDAYGLTGGGIEQYTALKLSLWPTDIAREMNLGSQATQDYQLLAGYTYMSRTVTMAQ</sequence>